<comment type="caution">
    <text evidence="1">The sequence shown here is derived from an EMBL/GenBank/DDBJ whole genome shotgun (WGS) entry which is preliminary data.</text>
</comment>
<dbReference type="InterPro" id="IPR041164">
    <property type="entry name" value="LDcluster4"/>
</dbReference>
<evidence type="ECO:0000313" key="1">
    <source>
        <dbReference type="EMBL" id="HIU20844.1"/>
    </source>
</evidence>
<dbReference type="InterPro" id="IPR052341">
    <property type="entry name" value="LOG_family_nucleotidases"/>
</dbReference>
<protein>
    <submittedName>
        <fullName evidence="1">LOG family protein</fullName>
    </submittedName>
</protein>
<reference evidence="1" key="2">
    <citation type="journal article" date="2021" name="PeerJ">
        <title>Extensive microbial diversity within the chicken gut microbiome revealed by metagenomics and culture.</title>
        <authorList>
            <person name="Gilroy R."/>
            <person name="Ravi A."/>
            <person name="Getino M."/>
            <person name="Pursley I."/>
            <person name="Horton D.L."/>
            <person name="Alikhan N.F."/>
            <person name="Baker D."/>
            <person name="Gharbi K."/>
            <person name="Hall N."/>
            <person name="Watson M."/>
            <person name="Adriaenssens E.M."/>
            <person name="Foster-Nyarko E."/>
            <person name="Jarju S."/>
            <person name="Secka A."/>
            <person name="Antonio M."/>
            <person name="Oren A."/>
            <person name="Chaudhuri R.R."/>
            <person name="La Ragione R."/>
            <person name="Hildebrand F."/>
            <person name="Pallen M.J."/>
        </authorList>
    </citation>
    <scope>NUCLEOTIDE SEQUENCE</scope>
    <source>
        <strain evidence="1">1063</strain>
    </source>
</reference>
<name>A0A9D1L0W0_9FIRM</name>
<dbReference type="PANTHER" id="PTHR43393:SF3">
    <property type="entry name" value="LYSINE DECARBOXYLASE-LIKE PROTEIN"/>
    <property type="match status" value="1"/>
</dbReference>
<proteinExistence type="predicted"/>
<feature type="non-terminal residue" evidence="1">
    <location>
        <position position="159"/>
    </location>
</feature>
<accession>A0A9D1L0W0</accession>
<sequence length="159" mass="17100">MRKMISIIGDSKIDEGGLKYRMAFETGKALVDNGYRVASGGLGGVMEAAFLGAKSSKFYTEGDTVAILPMFDRTLASDAADIVVATGLDIYRNVIVANSDAVIAIGGGAGTLSEMTNAWPLKRLMIAFSNVDGWSAKVADTRLDHRIRYPEIEEDRIFG</sequence>
<evidence type="ECO:0000313" key="2">
    <source>
        <dbReference type="Proteomes" id="UP000824088"/>
    </source>
</evidence>
<dbReference type="SUPFAM" id="SSF102405">
    <property type="entry name" value="MCP/YpsA-like"/>
    <property type="match status" value="1"/>
</dbReference>
<dbReference type="PANTHER" id="PTHR43393">
    <property type="entry name" value="CYTOKININ RIBOSIDE 5'-MONOPHOSPHATE PHOSPHORIBOHYDROLASE"/>
    <property type="match status" value="1"/>
</dbReference>
<gene>
    <name evidence="1" type="ORF">IAD51_01185</name>
</gene>
<dbReference type="AlphaFoldDB" id="A0A9D1L0W0"/>
<reference evidence="1" key="1">
    <citation type="submission" date="2020-10" db="EMBL/GenBank/DDBJ databases">
        <authorList>
            <person name="Gilroy R."/>
        </authorList>
    </citation>
    <scope>NUCLEOTIDE SEQUENCE</scope>
    <source>
        <strain evidence="1">1063</strain>
    </source>
</reference>
<dbReference type="Pfam" id="PF18306">
    <property type="entry name" value="LDcluster4"/>
    <property type="match status" value="1"/>
</dbReference>
<dbReference type="Gene3D" id="3.40.50.450">
    <property type="match status" value="1"/>
</dbReference>
<dbReference type="EMBL" id="DVMN01000018">
    <property type="protein sequence ID" value="HIU20844.1"/>
    <property type="molecule type" value="Genomic_DNA"/>
</dbReference>
<dbReference type="Proteomes" id="UP000824088">
    <property type="component" value="Unassembled WGS sequence"/>
</dbReference>
<organism evidence="1 2">
    <name type="scientific">Candidatus Limadaptatus stercorigallinarum</name>
    <dbReference type="NCBI Taxonomy" id="2840845"/>
    <lineage>
        <taxon>Bacteria</taxon>
        <taxon>Bacillati</taxon>
        <taxon>Bacillota</taxon>
        <taxon>Clostridia</taxon>
        <taxon>Eubacteriales</taxon>
        <taxon>Candidatus Limadaptatus</taxon>
    </lineage>
</organism>
<dbReference type="GO" id="GO:0005829">
    <property type="term" value="C:cytosol"/>
    <property type="evidence" value="ECO:0007669"/>
    <property type="project" value="TreeGrafter"/>
</dbReference>